<evidence type="ECO:0000313" key="1">
    <source>
        <dbReference type="EMBL" id="CAK8999468.1"/>
    </source>
</evidence>
<name>A0ABP0IDJ9_9DINO</name>
<comment type="caution">
    <text evidence="1">The sequence shown here is derived from an EMBL/GenBank/DDBJ whole genome shotgun (WGS) entry which is preliminary data.</text>
</comment>
<reference evidence="1 2" key="1">
    <citation type="submission" date="2024-02" db="EMBL/GenBank/DDBJ databases">
        <authorList>
            <person name="Chen Y."/>
            <person name="Shah S."/>
            <person name="Dougan E. K."/>
            <person name="Thang M."/>
            <person name="Chan C."/>
        </authorList>
    </citation>
    <scope>NUCLEOTIDE SEQUENCE [LARGE SCALE GENOMIC DNA]</scope>
</reference>
<dbReference type="EMBL" id="CAXAMN010002403">
    <property type="protein sequence ID" value="CAK8999468.1"/>
    <property type="molecule type" value="Genomic_DNA"/>
</dbReference>
<organism evidence="1 2">
    <name type="scientific">Durusdinium trenchii</name>
    <dbReference type="NCBI Taxonomy" id="1381693"/>
    <lineage>
        <taxon>Eukaryota</taxon>
        <taxon>Sar</taxon>
        <taxon>Alveolata</taxon>
        <taxon>Dinophyceae</taxon>
        <taxon>Suessiales</taxon>
        <taxon>Symbiodiniaceae</taxon>
        <taxon>Durusdinium</taxon>
    </lineage>
</organism>
<keyword evidence="2" id="KW-1185">Reference proteome</keyword>
<dbReference type="Proteomes" id="UP001642484">
    <property type="component" value="Unassembled WGS sequence"/>
</dbReference>
<evidence type="ECO:0000313" key="2">
    <source>
        <dbReference type="Proteomes" id="UP001642484"/>
    </source>
</evidence>
<protein>
    <submittedName>
        <fullName evidence="1">Uncharacterized protein</fullName>
    </submittedName>
</protein>
<sequence>MSQMWQDVVGRALLRQGGSDPMQVDDGAVDEAEEKLSQAKYAVDCANLSADYRAAVGYNLRKNKLESNQHVLHMKNQIDVGLGVCERLMERRLFVVCGPQGQNVAQLQRKVLQDSSQKGFDSTTLEKMHHLGIIDIPKMGRLTAPDVQDISDWTYKVLALNPNYNSTQAPRPSPAPNAEDVDLGSVQPKVEEVVEPKETPPSMSLEEFKKKHPTVVFEEQSAEKGVPSDSAPMPIKNLLIQMEKRGFMDTVVTAHKVERPAAVMRGEESDRSG</sequence>
<proteinExistence type="predicted"/>
<gene>
    <name evidence="1" type="ORF">CCMP2556_LOCUS5665</name>
</gene>
<accession>A0ABP0IDJ9</accession>